<sequence>MYIPSKPTRYGIKLYCVCDASNGYVCKMQVYTGAGPDGREKDHGPNVIKRLSQDFLGKGHTIYMDSFFSSPALFHHLHERDTMAVGTVRSGREGLPEELHPKVKKLKKGESLFRRKDDLLCVRYRDKKDVFLLSTKHTTEEVNLGRDRQGNDKVKLKVVHDYNNKMKGVDQFDQHLSYYTFYRRTAKWWKRTAFHLMHLAKVQAYLLYKTNDPEGKLAQYEFTIRLVEQLTEEVPRLKAPSRQVPMPAERLSGKGVAHYPTRIPGSTEKKSAQRVCACCSFRDPNNDKQKPYLHCKYTTFECKRCGVGLCVDPCFTIYHEYQDVKPKVKEVLGLDF</sequence>
<dbReference type="PANTHER" id="PTHR46599:SF3">
    <property type="entry name" value="PIGGYBAC TRANSPOSABLE ELEMENT-DERIVED PROTEIN 4"/>
    <property type="match status" value="1"/>
</dbReference>
<comment type="caution">
    <text evidence="2">The sequence shown here is derived from an EMBL/GenBank/DDBJ whole genome shotgun (WGS) entry which is preliminary data.</text>
</comment>
<dbReference type="PANTHER" id="PTHR46599">
    <property type="entry name" value="PIGGYBAC TRANSPOSABLE ELEMENT-DERIVED PROTEIN 4"/>
    <property type="match status" value="1"/>
</dbReference>
<organism evidence="2 3">
    <name type="scientific">Batillaria attramentaria</name>
    <dbReference type="NCBI Taxonomy" id="370345"/>
    <lineage>
        <taxon>Eukaryota</taxon>
        <taxon>Metazoa</taxon>
        <taxon>Spiralia</taxon>
        <taxon>Lophotrochozoa</taxon>
        <taxon>Mollusca</taxon>
        <taxon>Gastropoda</taxon>
        <taxon>Caenogastropoda</taxon>
        <taxon>Sorbeoconcha</taxon>
        <taxon>Cerithioidea</taxon>
        <taxon>Batillariidae</taxon>
        <taxon>Batillaria</taxon>
    </lineage>
</organism>
<dbReference type="Pfam" id="PF13843">
    <property type="entry name" value="DDE_Tnp_1_7"/>
    <property type="match status" value="1"/>
</dbReference>
<evidence type="ECO:0000313" key="2">
    <source>
        <dbReference type="EMBL" id="KAK7499303.1"/>
    </source>
</evidence>
<reference evidence="2 3" key="1">
    <citation type="journal article" date="2023" name="Sci. Data">
        <title>Genome assembly of the Korean intertidal mud-creeper Batillaria attramentaria.</title>
        <authorList>
            <person name="Patra A.K."/>
            <person name="Ho P.T."/>
            <person name="Jun S."/>
            <person name="Lee S.J."/>
            <person name="Kim Y."/>
            <person name="Won Y.J."/>
        </authorList>
    </citation>
    <scope>NUCLEOTIDE SEQUENCE [LARGE SCALE GENOMIC DNA]</scope>
    <source>
        <strain evidence="2">Wonlab-2016</strain>
    </source>
</reference>
<evidence type="ECO:0000259" key="1">
    <source>
        <dbReference type="Pfam" id="PF13843"/>
    </source>
</evidence>
<gene>
    <name evidence="2" type="ORF">BaRGS_00009563</name>
</gene>
<dbReference type="EMBL" id="JACVVK020000045">
    <property type="protein sequence ID" value="KAK7499303.1"/>
    <property type="molecule type" value="Genomic_DNA"/>
</dbReference>
<keyword evidence="3" id="KW-1185">Reference proteome</keyword>
<proteinExistence type="predicted"/>
<accession>A0ABD0LJH2</accession>
<feature type="domain" description="PiggyBac transposable element-derived protein" evidence="1">
    <location>
        <begin position="2"/>
        <end position="204"/>
    </location>
</feature>
<protein>
    <recommendedName>
        <fullName evidence="1">PiggyBac transposable element-derived protein domain-containing protein</fullName>
    </recommendedName>
</protein>
<dbReference type="Proteomes" id="UP001519460">
    <property type="component" value="Unassembled WGS sequence"/>
</dbReference>
<name>A0ABD0LJH2_9CAEN</name>
<evidence type="ECO:0000313" key="3">
    <source>
        <dbReference type="Proteomes" id="UP001519460"/>
    </source>
</evidence>
<dbReference type="InterPro" id="IPR029526">
    <property type="entry name" value="PGBD"/>
</dbReference>
<dbReference type="AlphaFoldDB" id="A0ABD0LJH2"/>